<dbReference type="CDD" id="cd01106">
    <property type="entry name" value="HTH_TipAL-Mta"/>
    <property type="match status" value="1"/>
</dbReference>
<keyword evidence="2" id="KW-0238">DNA-binding</keyword>
<dbReference type="Gene3D" id="1.10.490.50">
    <property type="entry name" value="Antibiotic binding domain of TipA-like multidrug resistance regulators"/>
    <property type="match status" value="1"/>
</dbReference>
<feature type="domain" description="HTH merR-type" evidence="5">
    <location>
        <begin position="6"/>
        <end position="75"/>
    </location>
</feature>
<protein>
    <submittedName>
        <fullName evidence="6">MerR family transcriptional regulator</fullName>
    </submittedName>
</protein>
<dbReference type="PANTHER" id="PTHR30204">
    <property type="entry name" value="REDOX-CYCLING DRUG-SENSING TRANSCRIPTIONAL ACTIVATOR SOXR"/>
    <property type="match status" value="1"/>
</dbReference>
<organism evidence="6 7">
    <name type="scientific">Pedobacter psychroterrae</name>
    <dbReference type="NCBI Taxonomy" id="2530453"/>
    <lineage>
        <taxon>Bacteria</taxon>
        <taxon>Pseudomonadati</taxon>
        <taxon>Bacteroidota</taxon>
        <taxon>Sphingobacteriia</taxon>
        <taxon>Sphingobacteriales</taxon>
        <taxon>Sphingobacteriaceae</taxon>
        <taxon>Pedobacter</taxon>
    </lineage>
</organism>
<evidence type="ECO:0000256" key="3">
    <source>
        <dbReference type="ARBA" id="ARBA00023159"/>
    </source>
</evidence>
<dbReference type="Pfam" id="PF13411">
    <property type="entry name" value="MerR_1"/>
    <property type="match status" value="1"/>
</dbReference>
<evidence type="ECO:0000313" key="7">
    <source>
        <dbReference type="Proteomes" id="UP000293347"/>
    </source>
</evidence>
<proteinExistence type="predicted"/>
<evidence type="ECO:0000256" key="1">
    <source>
        <dbReference type="ARBA" id="ARBA00023015"/>
    </source>
</evidence>
<dbReference type="PANTHER" id="PTHR30204:SF90">
    <property type="entry name" value="HTH-TYPE TRANSCRIPTIONAL ACTIVATOR MTA"/>
    <property type="match status" value="1"/>
</dbReference>
<dbReference type="SUPFAM" id="SSF46955">
    <property type="entry name" value="Putative DNA-binding domain"/>
    <property type="match status" value="1"/>
</dbReference>
<dbReference type="EMBL" id="SJSL01000002">
    <property type="protein sequence ID" value="TCD01002.1"/>
    <property type="molecule type" value="Genomic_DNA"/>
</dbReference>
<dbReference type="InterPro" id="IPR012925">
    <property type="entry name" value="TipAS_dom"/>
</dbReference>
<dbReference type="Gene3D" id="1.10.1660.10">
    <property type="match status" value="1"/>
</dbReference>
<dbReference type="AlphaFoldDB" id="A0A4R0NJV5"/>
<keyword evidence="4" id="KW-0804">Transcription</keyword>
<dbReference type="PROSITE" id="PS50937">
    <property type="entry name" value="HTH_MERR_2"/>
    <property type="match status" value="1"/>
</dbReference>
<name>A0A4R0NJV5_9SPHI</name>
<dbReference type="GO" id="GO:0003677">
    <property type="term" value="F:DNA binding"/>
    <property type="evidence" value="ECO:0007669"/>
    <property type="project" value="UniProtKB-KW"/>
</dbReference>
<evidence type="ECO:0000313" key="6">
    <source>
        <dbReference type="EMBL" id="TCD01002.1"/>
    </source>
</evidence>
<dbReference type="InterPro" id="IPR000551">
    <property type="entry name" value="MerR-type_HTH_dom"/>
</dbReference>
<keyword evidence="7" id="KW-1185">Reference proteome</keyword>
<evidence type="ECO:0000259" key="5">
    <source>
        <dbReference type="PROSITE" id="PS50937"/>
    </source>
</evidence>
<keyword evidence="1" id="KW-0805">Transcription regulation</keyword>
<dbReference type="Pfam" id="PF07739">
    <property type="entry name" value="TipAS"/>
    <property type="match status" value="1"/>
</dbReference>
<dbReference type="SUPFAM" id="SSF89082">
    <property type="entry name" value="Antibiotic binding domain of TipA-like multidrug resistance regulators"/>
    <property type="match status" value="1"/>
</dbReference>
<evidence type="ECO:0000256" key="4">
    <source>
        <dbReference type="ARBA" id="ARBA00023163"/>
    </source>
</evidence>
<dbReference type="GO" id="GO:0003700">
    <property type="term" value="F:DNA-binding transcription factor activity"/>
    <property type="evidence" value="ECO:0007669"/>
    <property type="project" value="InterPro"/>
</dbReference>
<reference evidence="6 7" key="1">
    <citation type="submission" date="2019-02" db="EMBL/GenBank/DDBJ databases">
        <title>Pedobacter sp. RP-1-14 sp. nov., isolated from Arctic soil.</title>
        <authorList>
            <person name="Dahal R.H."/>
        </authorList>
    </citation>
    <scope>NUCLEOTIDE SEQUENCE [LARGE SCALE GENOMIC DNA]</scope>
    <source>
        <strain evidence="6 7">RP-1-14</strain>
    </source>
</reference>
<accession>A0A4R0NJV5</accession>
<dbReference type="OrthoDB" id="1894615at2"/>
<dbReference type="InterPro" id="IPR036244">
    <property type="entry name" value="TipA-like_antibiotic-bd"/>
</dbReference>
<comment type="caution">
    <text evidence="6">The sequence shown here is derived from an EMBL/GenBank/DDBJ whole genome shotgun (WGS) entry which is preliminary data.</text>
</comment>
<keyword evidence="3" id="KW-0010">Activator</keyword>
<gene>
    <name evidence="6" type="ORF">EZ437_09520</name>
</gene>
<dbReference type="Proteomes" id="UP000293347">
    <property type="component" value="Unassembled WGS sequence"/>
</dbReference>
<dbReference type="PRINTS" id="PR00040">
    <property type="entry name" value="HTHMERR"/>
</dbReference>
<dbReference type="InterPro" id="IPR047057">
    <property type="entry name" value="MerR_fam"/>
</dbReference>
<dbReference type="RefSeq" id="WP_131595674.1">
    <property type="nucleotide sequence ID" value="NZ_SJSL01000002.1"/>
</dbReference>
<dbReference type="SMART" id="SM00422">
    <property type="entry name" value="HTH_MERR"/>
    <property type="match status" value="1"/>
</dbReference>
<dbReference type="InterPro" id="IPR009061">
    <property type="entry name" value="DNA-bd_dom_put_sf"/>
</dbReference>
<sequence>MSNSNTYSVKQLAKLAGVTVKTLHLYDRKGLLKPAERTGSRYRLYKEPELLRLQQILFYRELDFPLKQIKEILDDPNFELIKALEGHERLLRVKKVRINTLMKTLNQTIHSLKNKTMLNLEDLYDGLSQEEARNYRTQAISNYGEEVVSLAENHLKSLSKKDMQALVQRQKELGKALYQVKHLDPASESVQELVHLHYQNTRRLWGTHQAVDKQAEAYKGLGQLYLTDERFTSDCGVPHENFRIFISEAMSVYSESLVG</sequence>
<evidence type="ECO:0000256" key="2">
    <source>
        <dbReference type="ARBA" id="ARBA00023125"/>
    </source>
</evidence>